<evidence type="ECO:0000256" key="4">
    <source>
        <dbReference type="ARBA" id="ARBA00023015"/>
    </source>
</evidence>
<organism evidence="11 12">
    <name type="scientific">Aspergillus fumigatiaffinis</name>
    <dbReference type="NCBI Taxonomy" id="340414"/>
    <lineage>
        <taxon>Eukaryota</taxon>
        <taxon>Fungi</taxon>
        <taxon>Dikarya</taxon>
        <taxon>Ascomycota</taxon>
        <taxon>Pezizomycotina</taxon>
        <taxon>Eurotiomycetes</taxon>
        <taxon>Eurotiomycetidae</taxon>
        <taxon>Eurotiales</taxon>
        <taxon>Aspergillaceae</taxon>
        <taxon>Aspergillus</taxon>
        <taxon>Aspergillus subgen. Fumigati</taxon>
    </lineage>
</organism>
<evidence type="ECO:0000259" key="10">
    <source>
        <dbReference type="SMART" id="SM00906"/>
    </source>
</evidence>
<sequence length="833" mass="92824">MPSFFRSLALHALLAGALVAQVTNAYPQPALVRSEDAAFAPHDAITTEPVSLVRSVEDDGELDKRSNPLKIAQEPSKSYSCPATNNYGGTTYTSGQLKVAFIKAAQYANDGQQIGDRNYPHTFGNGENLPFPCGRSTMEFPLDRDDPGSVYSGQSVRTLPDRIVFEFKDGKKEGKAKFCGVMRHGNNDEQKAALGLSIKPYYYEAGSIGIAFYFYPIFSDDDSRDKKSNTPWSHFSPGTQPPLALESAGPHPIQYGTAGEEAGESDQGRSPGFINRANNPGRGKEVVYYGDSFNLNYVLREMGNPFQGDFDSSSFKFSIEELYLNHLGQPTKDQLDAHECSERIRLQEMDGFQRLDKEISDALIQTFFAVVYPLCPIFDLPEFHTKYKAEQISPLVLQALYFVAAAHCEFSLIEKAGFATRYMATFTFYQRAKALYDANYESDAIATVQALYLLSYWWGSPLEQKDMWHWTGLAVGLAQTLSLHQSKAYAGLPERQQKLWRRIWWTIYSHDILMALTLGNTPHVNEAYCSVPLLSEADIEDDEEVLDDTHLFRSWTQESRLCIVHLVDLAKRTSQCLQALFGASPDESRIQTSLDRVSSWQTTLPKALQRNHSAISLQNGYWSSLIHLTYHTCQILLHRNGFHSPNRLRIGSLPSDAAVDIVRILEDMMSSGVLTVSCLRILPAVFASLTVQIANISGSSPDATEIAKHRARFCMLVLKTLQDRWTPLLWYYSMFSRILHKMGCEVPDDGGHSTNSSHGHSSGVSSAAEPLPGNLWIQPQRNPVSDVSSGSFMAQVLTEETDYGAMMECFPFSSFLTDSISGQSESPFDHAGP</sequence>
<name>A0A8H4HAD3_9EURO</name>
<feature type="compositionally biased region" description="Polar residues" evidence="8">
    <location>
        <begin position="229"/>
        <end position="238"/>
    </location>
</feature>
<dbReference type="SUPFAM" id="SSF53933">
    <property type="entry name" value="Microbial ribonucleases"/>
    <property type="match status" value="1"/>
</dbReference>
<protein>
    <recommendedName>
        <fullName evidence="10">Xylanolytic transcriptional activator regulatory domain-containing protein</fullName>
    </recommendedName>
</protein>
<keyword evidence="3" id="KW-0862">Zinc</keyword>
<dbReference type="OrthoDB" id="5121955at2759"/>
<dbReference type="Pfam" id="PF04082">
    <property type="entry name" value="Fungal_trans"/>
    <property type="match status" value="1"/>
</dbReference>
<dbReference type="Gene3D" id="3.10.450.30">
    <property type="entry name" value="Microbial ribonucleases"/>
    <property type="match status" value="1"/>
</dbReference>
<dbReference type="PANTHER" id="PTHR47171">
    <property type="entry name" value="FARA-RELATED"/>
    <property type="match status" value="1"/>
</dbReference>
<dbReference type="AlphaFoldDB" id="A0A8H4HAD3"/>
<dbReference type="GO" id="GO:0008270">
    <property type="term" value="F:zinc ion binding"/>
    <property type="evidence" value="ECO:0007669"/>
    <property type="project" value="InterPro"/>
</dbReference>
<gene>
    <name evidence="11" type="ORF">CNMCM6805_004991</name>
</gene>
<dbReference type="Pfam" id="PF00545">
    <property type="entry name" value="Ribonuclease"/>
    <property type="match status" value="1"/>
</dbReference>
<keyword evidence="5" id="KW-0238">DNA-binding</keyword>
<reference evidence="11" key="1">
    <citation type="journal article" date="2020" name="bioRxiv">
        <title>Genomic and phenotypic heterogeneity of clinical isolates of the human pathogens Aspergillus fumigatus, Aspergillus lentulus and Aspergillus fumigatiaffinis.</title>
        <authorList>
            <person name="dos Santos R.A.C."/>
            <person name="Steenwyk J.L."/>
            <person name="Rivero-Menendez O."/>
            <person name="Mead M.E."/>
            <person name="Silva L.P."/>
            <person name="Bastos R.W."/>
            <person name="Alastruey-Izquierdo A."/>
            <person name="Goldman G.H."/>
            <person name="Rokas A."/>
        </authorList>
    </citation>
    <scope>NUCLEOTIDE SEQUENCE</scope>
    <source>
        <strain evidence="11">CNM-CM6805</strain>
    </source>
</reference>
<evidence type="ECO:0000256" key="7">
    <source>
        <dbReference type="ARBA" id="ARBA00023242"/>
    </source>
</evidence>
<keyword evidence="4" id="KW-0805">Transcription regulation</keyword>
<dbReference type="GO" id="GO:0016787">
    <property type="term" value="F:hydrolase activity"/>
    <property type="evidence" value="ECO:0007669"/>
    <property type="project" value="UniProtKB-KW"/>
</dbReference>
<accession>A0A8H4HAD3</accession>
<proteinExistence type="predicted"/>
<dbReference type="SMART" id="SM00906">
    <property type="entry name" value="Fungal_trans"/>
    <property type="match status" value="1"/>
</dbReference>
<dbReference type="InterPro" id="IPR016191">
    <property type="entry name" value="Ribonuclease/ribotoxin"/>
</dbReference>
<evidence type="ECO:0000256" key="8">
    <source>
        <dbReference type="SAM" id="MobiDB-lite"/>
    </source>
</evidence>
<dbReference type="GO" id="GO:0003723">
    <property type="term" value="F:RNA binding"/>
    <property type="evidence" value="ECO:0007669"/>
    <property type="project" value="InterPro"/>
</dbReference>
<dbReference type="PANTHER" id="PTHR47171:SF3">
    <property type="entry name" value="FARA-RELATED"/>
    <property type="match status" value="1"/>
</dbReference>
<reference evidence="11" key="2">
    <citation type="submission" date="2020-04" db="EMBL/GenBank/DDBJ databases">
        <authorList>
            <person name="Santos R.A.C."/>
            <person name="Steenwyk J.L."/>
            <person name="Rivero-Menendez O."/>
            <person name="Mead M.E."/>
            <person name="Silva L.P."/>
            <person name="Bastos R.W."/>
            <person name="Alastruey-Izquierdo A."/>
            <person name="Goldman G.H."/>
            <person name="Rokas A."/>
        </authorList>
    </citation>
    <scope>NUCLEOTIDE SEQUENCE</scope>
    <source>
        <strain evidence="11">CNM-CM6805</strain>
    </source>
</reference>
<feature type="domain" description="Xylanolytic transcriptional activator regulatory" evidence="10">
    <location>
        <begin position="467"/>
        <end position="540"/>
    </location>
</feature>
<keyword evidence="6" id="KW-0804">Transcription</keyword>
<dbReference type="InterPro" id="IPR052073">
    <property type="entry name" value="Amide_Lactam_Regulators"/>
</dbReference>
<dbReference type="GO" id="GO:0006351">
    <property type="term" value="P:DNA-templated transcription"/>
    <property type="evidence" value="ECO:0007669"/>
    <property type="project" value="InterPro"/>
</dbReference>
<feature type="chain" id="PRO_5044155224" description="Xylanolytic transcriptional activator regulatory domain-containing protein" evidence="9">
    <location>
        <begin position="26"/>
        <end position="833"/>
    </location>
</feature>
<evidence type="ECO:0000313" key="12">
    <source>
        <dbReference type="Proteomes" id="UP000653565"/>
    </source>
</evidence>
<comment type="caution">
    <text evidence="11">The sequence shown here is derived from an EMBL/GenBank/DDBJ whole genome shotgun (WGS) entry which is preliminary data.</text>
</comment>
<evidence type="ECO:0000256" key="9">
    <source>
        <dbReference type="SAM" id="SignalP"/>
    </source>
</evidence>
<evidence type="ECO:0000256" key="5">
    <source>
        <dbReference type="ARBA" id="ARBA00023125"/>
    </source>
</evidence>
<dbReference type="GO" id="GO:0004521">
    <property type="term" value="F:RNA endonuclease activity"/>
    <property type="evidence" value="ECO:0007669"/>
    <property type="project" value="InterPro"/>
</dbReference>
<evidence type="ECO:0000256" key="6">
    <source>
        <dbReference type="ARBA" id="ARBA00023163"/>
    </source>
</evidence>
<feature type="compositionally biased region" description="Low complexity" evidence="8">
    <location>
        <begin position="752"/>
        <end position="766"/>
    </location>
</feature>
<keyword evidence="7" id="KW-0539">Nucleus</keyword>
<evidence type="ECO:0000256" key="2">
    <source>
        <dbReference type="ARBA" id="ARBA00022801"/>
    </source>
</evidence>
<evidence type="ECO:0000256" key="3">
    <source>
        <dbReference type="ARBA" id="ARBA00022833"/>
    </source>
</evidence>
<dbReference type="GO" id="GO:0003677">
    <property type="term" value="F:DNA binding"/>
    <property type="evidence" value="ECO:0007669"/>
    <property type="project" value="UniProtKB-KW"/>
</dbReference>
<feature type="region of interest" description="Disordered" evidence="8">
    <location>
        <begin position="749"/>
        <end position="768"/>
    </location>
</feature>
<dbReference type="Proteomes" id="UP000653565">
    <property type="component" value="Unassembled WGS sequence"/>
</dbReference>
<evidence type="ECO:0000256" key="1">
    <source>
        <dbReference type="ARBA" id="ARBA00022722"/>
    </source>
</evidence>
<keyword evidence="2" id="KW-0378">Hydrolase</keyword>
<dbReference type="InterPro" id="IPR000026">
    <property type="entry name" value="N1-like"/>
</dbReference>
<dbReference type="CDD" id="cd12148">
    <property type="entry name" value="fungal_TF_MHR"/>
    <property type="match status" value="1"/>
</dbReference>
<feature type="signal peptide" evidence="9">
    <location>
        <begin position="1"/>
        <end position="25"/>
    </location>
</feature>
<dbReference type="EMBL" id="JAAAPX010000026">
    <property type="protein sequence ID" value="KAF4240471.1"/>
    <property type="molecule type" value="Genomic_DNA"/>
</dbReference>
<keyword evidence="1" id="KW-0540">Nuclease</keyword>
<feature type="region of interest" description="Disordered" evidence="8">
    <location>
        <begin position="226"/>
        <end position="278"/>
    </location>
</feature>
<dbReference type="InterPro" id="IPR007219">
    <property type="entry name" value="XnlR_reg_dom"/>
</dbReference>
<keyword evidence="12" id="KW-1185">Reference proteome</keyword>
<keyword evidence="9" id="KW-0732">Signal</keyword>
<evidence type="ECO:0000313" key="11">
    <source>
        <dbReference type="EMBL" id="KAF4240471.1"/>
    </source>
</evidence>